<dbReference type="PANTHER" id="PTHR28004:SF2">
    <property type="entry name" value="D-SERINE DEHYDRATASE"/>
    <property type="match status" value="1"/>
</dbReference>
<keyword evidence="5" id="KW-1185">Reference proteome</keyword>
<dbReference type="InterPro" id="IPR042208">
    <property type="entry name" value="D-ser_dehydrat-like_sf"/>
</dbReference>
<dbReference type="InterPro" id="IPR029066">
    <property type="entry name" value="PLP-binding_barrel"/>
</dbReference>
<protein>
    <submittedName>
        <fullName evidence="4">Alanine racemase</fullName>
        <ecNumber evidence="4">5.1.1.1</ecNumber>
    </submittedName>
</protein>
<feature type="domain" description="D-serine dehydratase-like" evidence="3">
    <location>
        <begin position="274"/>
        <end position="381"/>
    </location>
</feature>
<evidence type="ECO:0000313" key="5">
    <source>
        <dbReference type="Proteomes" id="UP000679352"/>
    </source>
</evidence>
<name>A0A975PAS2_9RHOB</name>
<dbReference type="GO" id="GO:0036088">
    <property type="term" value="P:D-serine catabolic process"/>
    <property type="evidence" value="ECO:0007669"/>
    <property type="project" value="TreeGrafter"/>
</dbReference>
<comment type="similarity">
    <text evidence="1">Belongs to the DSD1 family.</text>
</comment>
<organism evidence="4 5">
    <name type="scientific">Gemmobacter fulvus</name>
    <dbReference type="NCBI Taxonomy" id="2840474"/>
    <lineage>
        <taxon>Bacteria</taxon>
        <taxon>Pseudomonadati</taxon>
        <taxon>Pseudomonadota</taxon>
        <taxon>Alphaproteobacteria</taxon>
        <taxon>Rhodobacterales</taxon>
        <taxon>Paracoccaceae</taxon>
        <taxon>Gemmobacter</taxon>
    </lineage>
</organism>
<dbReference type="Pfam" id="PF01168">
    <property type="entry name" value="Ala_racemase_N"/>
    <property type="match status" value="1"/>
</dbReference>
<dbReference type="InterPro" id="IPR001608">
    <property type="entry name" value="Ala_racemase_N"/>
</dbReference>
<evidence type="ECO:0000313" key="4">
    <source>
        <dbReference type="EMBL" id="QWK92537.1"/>
    </source>
</evidence>
<reference evidence="4" key="1">
    <citation type="submission" date="2021-06" db="EMBL/GenBank/DDBJ databases">
        <authorList>
            <person name="Lee C.-S."/>
            <person name="Jin L."/>
        </authorList>
    </citation>
    <scope>NUCLEOTIDE SEQUENCE</scope>
    <source>
        <strain evidence="4">Con5</strain>
        <plasmid evidence="4">p2</plasmid>
    </source>
</reference>
<dbReference type="SMART" id="SM01119">
    <property type="entry name" value="D-ser_dehydrat"/>
    <property type="match status" value="1"/>
</dbReference>
<dbReference type="PANTHER" id="PTHR28004">
    <property type="entry name" value="ZGC:162816-RELATED"/>
    <property type="match status" value="1"/>
</dbReference>
<dbReference type="AlphaFoldDB" id="A0A975PAS2"/>
<evidence type="ECO:0000256" key="2">
    <source>
        <dbReference type="ARBA" id="ARBA00023239"/>
    </source>
</evidence>
<dbReference type="GO" id="GO:0008721">
    <property type="term" value="F:D-serine ammonia-lyase activity"/>
    <property type="evidence" value="ECO:0007669"/>
    <property type="project" value="TreeGrafter"/>
</dbReference>
<dbReference type="EC" id="5.1.1.1" evidence="4"/>
<accession>A0A975PAS2</accession>
<dbReference type="InterPro" id="IPR051466">
    <property type="entry name" value="D-amino_acid_metab_enzyme"/>
</dbReference>
<proteinExistence type="inferred from homology"/>
<keyword evidence="2" id="KW-0456">Lyase</keyword>
<keyword evidence="4" id="KW-0413">Isomerase</keyword>
<dbReference type="GO" id="GO:0008784">
    <property type="term" value="F:alanine racemase activity"/>
    <property type="evidence" value="ECO:0007669"/>
    <property type="project" value="UniProtKB-EC"/>
</dbReference>
<geneLocation type="plasmid" evidence="4 5">
    <name>p2</name>
</geneLocation>
<dbReference type="EMBL" id="CP076363">
    <property type="protein sequence ID" value="QWK92537.1"/>
    <property type="molecule type" value="Genomic_DNA"/>
</dbReference>
<dbReference type="Proteomes" id="UP000679352">
    <property type="component" value="Plasmid p2"/>
</dbReference>
<dbReference type="Gene3D" id="2.40.37.20">
    <property type="entry name" value="D-serine dehydratase-like domain"/>
    <property type="match status" value="1"/>
</dbReference>
<dbReference type="InterPro" id="IPR026956">
    <property type="entry name" value="D-ser_dehydrat-like_dom"/>
</dbReference>
<dbReference type="Pfam" id="PF14031">
    <property type="entry name" value="D-ser_dehydrat"/>
    <property type="match status" value="1"/>
</dbReference>
<dbReference type="KEGG" id="gfu:KM031_19365"/>
<gene>
    <name evidence="4" type="ORF">KM031_19365</name>
</gene>
<dbReference type="Gene3D" id="3.20.20.10">
    <property type="entry name" value="Alanine racemase"/>
    <property type="match status" value="1"/>
</dbReference>
<keyword evidence="4" id="KW-0614">Plasmid</keyword>
<evidence type="ECO:0000259" key="3">
    <source>
        <dbReference type="SMART" id="SM01119"/>
    </source>
</evidence>
<sequence length="397" mass="42398">MGTEKMTNLATSQPATVSAKTIDALITPSLLLDRNRLERNIQRLAERAAKLGVVLRPHMKTAKSIDVARQVFPGEPGPITVSTLAEAAYFASHGYRDMTYAVGLSPASALRAMEICHRTGADLKLLLDTVEQADALAEVRAATGVTPSVFIELDCDDHRGGLKPEDPRLLEVADRIVAAGARLVGVLAHAGESYGLNTPEALVQAAENERAATVRAAETLRRHGHACPIVSLGSTPTAHFAENLDGVTELRAGVYMFFDLVQHGVGVCAVDDIAISVLATVIGTKPEKGWVLIDAGWMALSRDRGTASQAVDQGYGVVCDLQGHMLADVIVSQASQEHGILTVRPGSGKPMPDLPVGTRVRILPNHACAMASQHEFYSVVSGDSPEIDARWDRIRGW</sequence>
<evidence type="ECO:0000256" key="1">
    <source>
        <dbReference type="ARBA" id="ARBA00005323"/>
    </source>
</evidence>
<dbReference type="SUPFAM" id="SSF51419">
    <property type="entry name" value="PLP-binding barrel"/>
    <property type="match status" value="1"/>
</dbReference>